<proteinExistence type="predicted"/>
<keyword evidence="3" id="KW-1185">Reference proteome</keyword>
<dbReference type="EMBL" id="JASCZI010030490">
    <property type="protein sequence ID" value="MED6123070.1"/>
    <property type="molecule type" value="Genomic_DNA"/>
</dbReference>
<feature type="compositionally biased region" description="Low complexity" evidence="1">
    <location>
        <begin position="43"/>
        <end position="58"/>
    </location>
</feature>
<feature type="non-terminal residue" evidence="2">
    <location>
        <position position="1"/>
    </location>
</feature>
<evidence type="ECO:0000313" key="2">
    <source>
        <dbReference type="EMBL" id="MED6123070.1"/>
    </source>
</evidence>
<organism evidence="2 3">
    <name type="scientific">Stylosanthes scabra</name>
    <dbReference type="NCBI Taxonomy" id="79078"/>
    <lineage>
        <taxon>Eukaryota</taxon>
        <taxon>Viridiplantae</taxon>
        <taxon>Streptophyta</taxon>
        <taxon>Embryophyta</taxon>
        <taxon>Tracheophyta</taxon>
        <taxon>Spermatophyta</taxon>
        <taxon>Magnoliopsida</taxon>
        <taxon>eudicotyledons</taxon>
        <taxon>Gunneridae</taxon>
        <taxon>Pentapetalae</taxon>
        <taxon>rosids</taxon>
        <taxon>fabids</taxon>
        <taxon>Fabales</taxon>
        <taxon>Fabaceae</taxon>
        <taxon>Papilionoideae</taxon>
        <taxon>50 kb inversion clade</taxon>
        <taxon>dalbergioids sensu lato</taxon>
        <taxon>Dalbergieae</taxon>
        <taxon>Pterocarpus clade</taxon>
        <taxon>Stylosanthes</taxon>
    </lineage>
</organism>
<feature type="region of interest" description="Disordered" evidence="1">
    <location>
        <begin position="22"/>
        <end position="58"/>
    </location>
</feature>
<evidence type="ECO:0000256" key="1">
    <source>
        <dbReference type="SAM" id="MobiDB-lite"/>
    </source>
</evidence>
<name>A0ABU6RGG3_9FABA</name>
<sequence>PPSAAALPSTTINVNTCNATLRRHPHRYPQPPTLTHSQSLSLSADTPSSLGSPSSPLTASRRCRHLQYILCKSAIRELPHWPLFSSKHISFRLPAWHGHLVEGVCTAVARMGSKWFKKQL</sequence>
<protein>
    <submittedName>
        <fullName evidence="2">Uncharacterized protein</fullName>
    </submittedName>
</protein>
<reference evidence="2 3" key="1">
    <citation type="journal article" date="2023" name="Plants (Basel)">
        <title>Bridging the Gap: Combining Genomics and Transcriptomics Approaches to Understand Stylosanthes scabra, an Orphan Legume from the Brazilian Caatinga.</title>
        <authorList>
            <person name="Ferreira-Neto J.R.C."/>
            <person name="da Silva M.D."/>
            <person name="Binneck E."/>
            <person name="de Melo N.F."/>
            <person name="da Silva R.H."/>
            <person name="de Melo A.L.T.M."/>
            <person name="Pandolfi V."/>
            <person name="Bustamante F.O."/>
            <person name="Brasileiro-Vidal A.C."/>
            <person name="Benko-Iseppon A.M."/>
        </authorList>
    </citation>
    <scope>NUCLEOTIDE SEQUENCE [LARGE SCALE GENOMIC DNA]</scope>
    <source>
        <tissue evidence="2">Leaves</tissue>
    </source>
</reference>
<accession>A0ABU6RGG3</accession>
<feature type="compositionally biased region" description="Polar residues" evidence="1">
    <location>
        <begin position="33"/>
        <end position="42"/>
    </location>
</feature>
<evidence type="ECO:0000313" key="3">
    <source>
        <dbReference type="Proteomes" id="UP001341840"/>
    </source>
</evidence>
<comment type="caution">
    <text evidence="2">The sequence shown here is derived from an EMBL/GenBank/DDBJ whole genome shotgun (WGS) entry which is preliminary data.</text>
</comment>
<dbReference type="Proteomes" id="UP001341840">
    <property type="component" value="Unassembled WGS sequence"/>
</dbReference>
<gene>
    <name evidence="2" type="ORF">PIB30_045814</name>
</gene>